<dbReference type="Proteomes" id="UP001595885">
    <property type="component" value="Unassembled WGS sequence"/>
</dbReference>
<feature type="transmembrane region" description="Helical" evidence="8">
    <location>
        <begin position="288"/>
        <end position="305"/>
    </location>
</feature>
<dbReference type="Pfam" id="PF13231">
    <property type="entry name" value="PMT_2"/>
    <property type="match status" value="1"/>
</dbReference>
<feature type="transmembrane region" description="Helical" evidence="8">
    <location>
        <begin position="46"/>
        <end position="66"/>
    </location>
</feature>
<feature type="transmembrane region" description="Helical" evidence="8">
    <location>
        <begin position="190"/>
        <end position="210"/>
    </location>
</feature>
<name>A0ABV9P2F7_9FLAO</name>
<feature type="transmembrane region" description="Helical" evidence="8">
    <location>
        <begin position="148"/>
        <end position="178"/>
    </location>
</feature>
<evidence type="ECO:0000256" key="8">
    <source>
        <dbReference type="SAM" id="Phobius"/>
    </source>
</evidence>
<sequence length="496" mass="57266">MKKYLPIILALSIVKLLIHLIGNQNYGFHRDELLHLSVGKHLDWGFMEFPPFIALIAKISHSIFGYSLFGMRLFPTFAGIGILVLSCLIAIEIGGKKKTVLLTGVLILIFNAFYRNHLLFQPVAFDQFFWTLSFYYLVRYIKTHANKYIVLIGISLAIGFMNKYTIAILLISIFVSLIATEREKVIKNKWFYISGIISLIIVLPNLIWQIQHDFPVLKHFQKLNENQLDAIGKFDFVLGQIASPFTFIIALIGLFALFFDSEIKKYKSIGITFILVFFLLWFLKSKSYYFYAIYPVMFAFGAFKVQKMLRNKNVLFYSIISFLVLISFYFIPKDIPVLSIEDYVAYQKIQPEKDGRYKLTSDYADMFGWDEQVKLIDSIYTSLPKEDKEKCVLLAENYGEAGALTIIGEKYNLPKPVCSHGSFWLWGTGKTSGEIGITIGLEKEVVEKAFEDFQLVKIIHHKYAIDEENNISVYLCKKPRIKLKDIWPSLESHIFD</sequence>
<feature type="transmembrane region" description="Helical" evidence="8">
    <location>
        <begin position="73"/>
        <end position="93"/>
    </location>
</feature>
<dbReference type="EMBL" id="JBHSGW010000004">
    <property type="protein sequence ID" value="MFC4739712.1"/>
    <property type="molecule type" value="Genomic_DNA"/>
</dbReference>
<dbReference type="RefSeq" id="WP_379739659.1">
    <property type="nucleotide sequence ID" value="NZ_JBHSGW010000004.1"/>
</dbReference>
<keyword evidence="5 8" id="KW-0812">Transmembrane</keyword>
<keyword evidence="3 10" id="KW-0328">Glycosyltransferase</keyword>
<dbReference type="GO" id="GO:0016757">
    <property type="term" value="F:glycosyltransferase activity"/>
    <property type="evidence" value="ECO:0007669"/>
    <property type="project" value="UniProtKB-KW"/>
</dbReference>
<dbReference type="EC" id="2.4.-.-" evidence="10"/>
<evidence type="ECO:0000256" key="6">
    <source>
        <dbReference type="ARBA" id="ARBA00022989"/>
    </source>
</evidence>
<feature type="domain" description="Glycosyltransferase RgtA/B/C/D-like" evidence="9">
    <location>
        <begin position="50"/>
        <end position="208"/>
    </location>
</feature>
<protein>
    <submittedName>
        <fullName evidence="10">ArnT family glycosyltransferase</fullName>
        <ecNumber evidence="10">2.4.-.-</ecNumber>
    </submittedName>
</protein>
<feature type="transmembrane region" description="Helical" evidence="8">
    <location>
        <begin position="99"/>
        <end position="116"/>
    </location>
</feature>
<evidence type="ECO:0000256" key="4">
    <source>
        <dbReference type="ARBA" id="ARBA00022679"/>
    </source>
</evidence>
<evidence type="ECO:0000259" key="9">
    <source>
        <dbReference type="Pfam" id="PF13231"/>
    </source>
</evidence>
<evidence type="ECO:0000256" key="1">
    <source>
        <dbReference type="ARBA" id="ARBA00004651"/>
    </source>
</evidence>
<feature type="transmembrane region" description="Helical" evidence="8">
    <location>
        <begin position="123"/>
        <end position="142"/>
    </location>
</feature>
<organism evidence="10 11">
    <name type="scientific">Flavobacterium ponti</name>
    <dbReference type="NCBI Taxonomy" id="665133"/>
    <lineage>
        <taxon>Bacteria</taxon>
        <taxon>Pseudomonadati</taxon>
        <taxon>Bacteroidota</taxon>
        <taxon>Flavobacteriia</taxon>
        <taxon>Flavobacteriales</taxon>
        <taxon>Flavobacteriaceae</taxon>
        <taxon>Flavobacterium</taxon>
    </lineage>
</organism>
<keyword evidence="6 8" id="KW-1133">Transmembrane helix</keyword>
<reference evidence="11" key="1">
    <citation type="journal article" date="2019" name="Int. J. Syst. Evol. Microbiol.">
        <title>The Global Catalogue of Microorganisms (GCM) 10K type strain sequencing project: providing services to taxonomists for standard genome sequencing and annotation.</title>
        <authorList>
            <consortium name="The Broad Institute Genomics Platform"/>
            <consortium name="The Broad Institute Genome Sequencing Center for Infectious Disease"/>
            <person name="Wu L."/>
            <person name="Ma J."/>
        </authorList>
    </citation>
    <scope>NUCLEOTIDE SEQUENCE [LARGE SCALE GENOMIC DNA]</scope>
    <source>
        <strain evidence="11">CCUG 50349</strain>
    </source>
</reference>
<evidence type="ECO:0000256" key="3">
    <source>
        <dbReference type="ARBA" id="ARBA00022676"/>
    </source>
</evidence>
<gene>
    <name evidence="10" type="ORF">ACFO3U_06860</name>
</gene>
<proteinExistence type="predicted"/>
<keyword evidence="11" id="KW-1185">Reference proteome</keyword>
<comment type="caution">
    <text evidence="10">The sequence shown here is derived from an EMBL/GenBank/DDBJ whole genome shotgun (WGS) entry which is preliminary data.</text>
</comment>
<feature type="transmembrane region" description="Helical" evidence="8">
    <location>
        <begin position="314"/>
        <end position="331"/>
    </location>
</feature>
<keyword evidence="2" id="KW-1003">Cell membrane</keyword>
<dbReference type="PANTHER" id="PTHR33908:SF11">
    <property type="entry name" value="MEMBRANE PROTEIN"/>
    <property type="match status" value="1"/>
</dbReference>
<dbReference type="PANTHER" id="PTHR33908">
    <property type="entry name" value="MANNOSYLTRANSFERASE YKCB-RELATED"/>
    <property type="match status" value="1"/>
</dbReference>
<keyword evidence="7 8" id="KW-0472">Membrane</keyword>
<feature type="transmembrane region" description="Helical" evidence="8">
    <location>
        <begin position="7"/>
        <end position="26"/>
    </location>
</feature>
<keyword evidence="4 10" id="KW-0808">Transferase</keyword>
<evidence type="ECO:0000313" key="11">
    <source>
        <dbReference type="Proteomes" id="UP001595885"/>
    </source>
</evidence>
<evidence type="ECO:0000256" key="5">
    <source>
        <dbReference type="ARBA" id="ARBA00022692"/>
    </source>
</evidence>
<feature type="transmembrane region" description="Helical" evidence="8">
    <location>
        <begin position="241"/>
        <end position="259"/>
    </location>
</feature>
<feature type="transmembrane region" description="Helical" evidence="8">
    <location>
        <begin position="266"/>
        <end position="282"/>
    </location>
</feature>
<comment type="subcellular location">
    <subcellularLocation>
        <location evidence="1">Cell membrane</location>
        <topology evidence="1">Multi-pass membrane protein</topology>
    </subcellularLocation>
</comment>
<dbReference type="InterPro" id="IPR050297">
    <property type="entry name" value="LipidA_mod_glycosyltrf_83"/>
</dbReference>
<evidence type="ECO:0000256" key="7">
    <source>
        <dbReference type="ARBA" id="ARBA00023136"/>
    </source>
</evidence>
<evidence type="ECO:0000313" key="10">
    <source>
        <dbReference type="EMBL" id="MFC4739712.1"/>
    </source>
</evidence>
<dbReference type="InterPro" id="IPR038731">
    <property type="entry name" value="RgtA/B/C-like"/>
</dbReference>
<accession>A0ABV9P2F7</accession>
<evidence type="ECO:0000256" key="2">
    <source>
        <dbReference type="ARBA" id="ARBA00022475"/>
    </source>
</evidence>